<proteinExistence type="predicted"/>
<sequence length="295" mass="31196">MRKHIPMGVKCSLLGHDYGESEIERERDEEGDEVVRTAKRVERCRQCGRTRTISENTEVTTLEAAAGVVREPDGTVVATTDEAAITDEIDGDVVIESPAGERPVEGATAVEEPTATGEPASSDESIANDEPTSVEPLGAADTGSEMNYSSEIIESVTSSETDDDRVVEDESTGSVAIDRIGHDRKPQRPTRAPGEWPTDPDEDGATTGDPDDAGSLADGGAAVASWPETDGPEAAVADDEAEATTRGKRQSRRPGDTLSCGSCRFTRLVADSPLRAGDICPDCGSGYLAWETRKG</sequence>
<organism evidence="2 3">
    <name type="scientific">Halococcus dombrowskii</name>
    <dbReference type="NCBI Taxonomy" id="179637"/>
    <lineage>
        <taxon>Archaea</taxon>
        <taxon>Methanobacteriati</taxon>
        <taxon>Methanobacteriota</taxon>
        <taxon>Stenosarchaea group</taxon>
        <taxon>Halobacteria</taxon>
        <taxon>Halobacteriales</taxon>
        <taxon>Halococcaceae</taxon>
        <taxon>Halococcus</taxon>
    </lineage>
</organism>
<protein>
    <submittedName>
        <fullName evidence="2">Uncharacterized protein</fullName>
    </submittedName>
</protein>
<reference evidence="2" key="2">
    <citation type="submission" date="2023-12" db="EMBL/GenBank/DDBJ databases">
        <authorList>
            <person name="Sun Q."/>
            <person name="Inoue M."/>
        </authorList>
    </citation>
    <scope>NUCLEOTIDE SEQUENCE</scope>
    <source>
        <strain evidence="2">JCM 12289</strain>
    </source>
</reference>
<feature type="region of interest" description="Disordered" evidence="1">
    <location>
        <begin position="89"/>
        <end position="260"/>
    </location>
</feature>
<gene>
    <name evidence="2" type="ORF">GCM10008985_35320</name>
</gene>
<dbReference type="Pfam" id="PF23373">
    <property type="entry name" value="DUF7093"/>
    <property type="match status" value="1"/>
</dbReference>
<feature type="compositionally biased region" description="Acidic residues" evidence="1">
    <location>
        <begin position="198"/>
        <end position="212"/>
    </location>
</feature>
<comment type="caution">
    <text evidence="2">The sequence shown here is derived from an EMBL/GenBank/DDBJ whole genome shotgun (WGS) entry which is preliminary data.</text>
</comment>
<feature type="compositionally biased region" description="Low complexity" evidence="1">
    <location>
        <begin position="149"/>
        <end position="159"/>
    </location>
</feature>
<evidence type="ECO:0000313" key="2">
    <source>
        <dbReference type="EMBL" id="GAA0475963.1"/>
    </source>
</evidence>
<feature type="compositionally biased region" description="Low complexity" evidence="1">
    <location>
        <begin position="213"/>
        <end position="222"/>
    </location>
</feature>
<accession>A0AAV3SKZ4</accession>
<dbReference type="InterPro" id="IPR055519">
    <property type="entry name" value="DUF7093"/>
</dbReference>
<reference evidence="2" key="1">
    <citation type="journal article" date="2014" name="Int. J. Syst. Evol. Microbiol.">
        <title>Complete genome sequence of Corynebacterium casei LMG S-19264T (=DSM 44701T), isolated from a smear-ripened cheese.</title>
        <authorList>
            <consortium name="US DOE Joint Genome Institute (JGI-PGF)"/>
            <person name="Walter F."/>
            <person name="Albersmeier A."/>
            <person name="Kalinowski J."/>
            <person name="Ruckert C."/>
        </authorList>
    </citation>
    <scope>NUCLEOTIDE SEQUENCE</scope>
    <source>
        <strain evidence="2">JCM 12289</strain>
    </source>
</reference>
<name>A0AAV3SKZ4_HALDO</name>
<evidence type="ECO:0000256" key="1">
    <source>
        <dbReference type="SAM" id="MobiDB-lite"/>
    </source>
</evidence>
<dbReference type="Proteomes" id="UP001500962">
    <property type="component" value="Unassembled WGS sequence"/>
</dbReference>
<dbReference type="AlphaFoldDB" id="A0AAV3SKZ4"/>
<evidence type="ECO:0000313" key="3">
    <source>
        <dbReference type="Proteomes" id="UP001500962"/>
    </source>
</evidence>
<feature type="compositionally biased region" description="Acidic residues" evidence="1">
    <location>
        <begin position="160"/>
        <end position="171"/>
    </location>
</feature>
<dbReference type="EMBL" id="BAAADN010000087">
    <property type="protein sequence ID" value="GAA0475963.1"/>
    <property type="molecule type" value="Genomic_DNA"/>
</dbReference>